<feature type="compositionally biased region" description="Basic and acidic residues" evidence="1">
    <location>
        <begin position="42"/>
        <end position="56"/>
    </location>
</feature>
<evidence type="ECO:0000313" key="3">
    <source>
        <dbReference type="Proteomes" id="UP000241890"/>
    </source>
</evidence>
<name>A0A2R5G0Z4_9STRA</name>
<comment type="caution">
    <text evidence="2">The sequence shown here is derived from an EMBL/GenBank/DDBJ whole genome shotgun (WGS) entry which is preliminary data.</text>
</comment>
<feature type="compositionally biased region" description="Basic and acidic residues" evidence="1">
    <location>
        <begin position="22"/>
        <end position="32"/>
    </location>
</feature>
<feature type="compositionally biased region" description="Acidic residues" evidence="1">
    <location>
        <begin position="119"/>
        <end position="146"/>
    </location>
</feature>
<feature type="compositionally biased region" description="Low complexity" evidence="1">
    <location>
        <begin position="100"/>
        <end position="118"/>
    </location>
</feature>
<reference evidence="2 3" key="1">
    <citation type="submission" date="2017-12" db="EMBL/GenBank/DDBJ databases">
        <title>Sequencing, de novo assembly and annotation of complete genome of a new Thraustochytrid species, strain FCC1311.</title>
        <authorList>
            <person name="Sedici K."/>
            <person name="Godart F."/>
            <person name="Aiese Cigliano R."/>
            <person name="Sanseverino W."/>
            <person name="Barakat M."/>
            <person name="Ortet P."/>
            <person name="Marechal E."/>
            <person name="Cagnac O."/>
            <person name="Amato A."/>
        </authorList>
    </citation>
    <scope>NUCLEOTIDE SEQUENCE [LARGE SCALE GENOMIC DNA]</scope>
</reference>
<dbReference type="Proteomes" id="UP000241890">
    <property type="component" value="Unassembled WGS sequence"/>
</dbReference>
<sequence>MAEGELPAGFFDAGVDRLVEEKDGVEERKTADEDAPAAKKQRIGEDEKKEKEEKSSAAENGAAPANKDEDDDDEAMAEIMALEASVPEQATTEVVKGEAAEVSEAQSAAAAAAAAAAANDDDDAATSSVSDDDDDDGDDDMMDADELVSGSGSADDDDDDDAEEGDSYEVDGGDEATETEKQLEYANVVIRIAERRLKRGGSGSAGDKMQVGDAKSNKGSSVLKSLLDAKQKRKTETDSSLFFDNPWE</sequence>
<dbReference type="EMBL" id="BEYU01000005">
    <property type="protein sequence ID" value="GBG24195.1"/>
    <property type="molecule type" value="Genomic_DNA"/>
</dbReference>
<evidence type="ECO:0000313" key="2">
    <source>
        <dbReference type="EMBL" id="GBG24195.1"/>
    </source>
</evidence>
<organism evidence="2 3">
    <name type="scientific">Hondaea fermentalgiana</name>
    <dbReference type="NCBI Taxonomy" id="2315210"/>
    <lineage>
        <taxon>Eukaryota</taxon>
        <taxon>Sar</taxon>
        <taxon>Stramenopiles</taxon>
        <taxon>Bigyra</taxon>
        <taxon>Labyrinthulomycetes</taxon>
        <taxon>Thraustochytrida</taxon>
        <taxon>Thraustochytriidae</taxon>
        <taxon>Hondaea</taxon>
    </lineage>
</organism>
<protein>
    <submittedName>
        <fullName evidence="2">Uncharacterized protein</fullName>
    </submittedName>
</protein>
<accession>A0A2R5G0Z4</accession>
<evidence type="ECO:0000256" key="1">
    <source>
        <dbReference type="SAM" id="MobiDB-lite"/>
    </source>
</evidence>
<feature type="compositionally biased region" description="Basic and acidic residues" evidence="1">
    <location>
        <begin position="227"/>
        <end position="237"/>
    </location>
</feature>
<dbReference type="InParanoid" id="A0A2R5G0Z4"/>
<dbReference type="AlphaFoldDB" id="A0A2R5G0Z4"/>
<keyword evidence="3" id="KW-1185">Reference proteome</keyword>
<gene>
    <name evidence="2" type="ORF">FCC1311_004132</name>
</gene>
<feature type="compositionally biased region" description="Acidic residues" evidence="1">
    <location>
        <begin position="154"/>
        <end position="177"/>
    </location>
</feature>
<feature type="region of interest" description="Disordered" evidence="1">
    <location>
        <begin position="22"/>
        <end position="248"/>
    </location>
</feature>
<proteinExistence type="predicted"/>